<dbReference type="Proteomes" id="UP001142393">
    <property type="component" value="Unassembled WGS sequence"/>
</dbReference>
<evidence type="ECO:0000313" key="3">
    <source>
        <dbReference type="Proteomes" id="UP001142393"/>
    </source>
</evidence>
<gene>
    <name evidence="2" type="ORF">DFH05DRAFT_1471121</name>
</gene>
<keyword evidence="1" id="KW-1133">Transmembrane helix</keyword>
<evidence type="ECO:0000256" key="1">
    <source>
        <dbReference type="SAM" id="Phobius"/>
    </source>
</evidence>
<organism evidence="2 3">
    <name type="scientific">Lentinula detonsa</name>
    <dbReference type="NCBI Taxonomy" id="2804962"/>
    <lineage>
        <taxon>Eukaryota</taxon>
        <taxon>Fungi</taxon>
        <taxon>Dikarya</taxon>
        <taxon>Basidiomycota</taxon>
        <taxon>Agaricomycotina</taxon>
        <taxon>Agaricomycetes</taxon>
        <taxon>Agaricomycetidae</taxon>
        <taxon>Agaricales</taxon>
        <taxon>Marasmiineae</taxon>
        <taxon>Omphalotaceae</taxon>
        <taxon>Lentinula</taxon>
    </lineage>
</organism>
<sequence>MHHPAVAIPPEKVALATKEARKEGIFAGLTSALASTLIGSKALGLKRYPALACGASKFWDSFILISSIFVAYYGFTVTAVLSGYYFTEVSLGI</sequence>
<keyword evidence="1" id="KW-0472">Membrane</keyword>
<protein>
    <submittedName>
        <fullName evidence="2">Uncharacterized protein</fullName>
    </submittedName>
</protein>
<feature type="transmembrane region" description="Helical" evidence="1">
    <location>
        <begin position="63"/>
        <end position="86"/>
    </location>
</feature>
<proteinExistence type="predicted"/>
<reference evidence="2 3" key="1">
    <citation type="journal article" date="2023" name="Proc. Natl. Acad. Sci. U.S.A.">
        <title>A global phylogenomic analysis of the shiitake genus Lentinula.</title>
        <authorList>
            <person name="Sierra-Patev S."/>
            <person name="Min B."/>
            <person name="Naranjo-Ortiz M."/>
            <person name="Looney B."/>
            <person name="Konkel Z."/>
            <person name="Slot J.C."/>
            <person name="Sakamoto Y."/>
            <person name="Steenwyk J.L."/>
            <person name="Rokas A."/>
            <person name="Carro J."/>
            <person name="Camarero S."/>
            <person name="Ferreira P."/>
            <person name="Molpeceres G."/>
            <person name="Ruiz-Duenas F.J."/>
            <person name="Serrano A."/>
            <person name="Henrissat B."/>
            <person name="Drula E."/>
            <person name="Hughes K.W."/>
            <person name="Mata J.L."/>
            <person name="Ishikawa N.K."/>
            <person name="Vargas-Isla R."/>
            <person name="Ushijima S."/>
            <person name="Smith C.A."/>
            <person name="Donoghue J."/>
            <person name="Ahrendt S."/>
            <person name="Andreopoulos W."/>
            <person name="He G."/>
            <person name="LaButti K."/>
            <person name="Lipzen A."/>
            <person name="Ng V."/>
            <person name="Riley R."/>
            <person name="Sandor L."/>
            <person name="Barry K."/>
            <person name="Martinez A.T."/>
            <person name="Xiao Y."/>
            <person name="Gibbons J.G."/>
            <person name="Terashima K."/>
            <person name="Grigoriev I.V."/>
            <person name="Hibbett D."/>
        </authorList>
    </citation>
    <scope>NUCLEOTIDE SEQUENCE [LARGE SCALE GENOMIC DNA]</scope>
    <source>
        <strain evidence="2 3">TFB7810</strain>
    </source>
</reference>
<evidence type="ECO:0000313" key="2">
    <source>
        <dbReference type="EMBL" id="KAJ3751349.1"/>
    </source>
</evidence>
<dbReference type="EMBL" id="JANVFU010000001">
    <property type="protein sequence ID" value="KAJ3751349.1"/>
    <property type="molecule type" value="Genomic_DNA"/>
</dbReference>
<name>A0A9W8PCI5_9AGAR</name>
<keyword evidence="1" id="KW-0812">Transmembrane</keyword>
<dbReference type="AlphaFoldDB" id="A0A9W8PCI5"/>
<accession>A0A9W8PCI5</accession>
<keyword evidence="3" id="KW-1185">Reference proteome</keyword>
<comment type="caution">
    <text evidence="2">The sequence shown here is derived from an EMBL/GenBank/DDBJ whole genome shotgun (WGS) entry which is preliminary data.</text>
</comment>